<dbReference type="GO" id="GO:0016829">
    <property type="term" value="F:lyase activity"/>
    <property type="evidence" value="ECO:0007669"/>
    <property type="project" value="UniProtKB-KW"/>
</dbReference>
<evidence type="ECO:0000256" key="3">
    <source>
        <dbReference type="ARBA" id="ARBA00022723"/>
    </source>
</evidence>
<dbReference type="STRING" id="227321.Q5B890"/>
<evidence type="ECO:0000256" key="5">
    <source>
        <dbReference type="ARBA" id="ARBA00023239"/>
    </source>
</evidence>
<proteinExistence type="predicted"/>
<protein>
    <submittedName>
        <fullName evidence="6">Uncharacterized protein</fullName>
    </submittedName>
</protein>
<keyword evidence="7" id="KW-1185">Reference proteome</keyword>
<keyword evidence="2" id="KW-0349">Heme</keyword>
<organism evidence="6 7">
    <name type="scientific">Emericella nidulans (strain FGSC A4 / ATCC 38163 / CBS 112.46 / NRRL 194 / M139)</name>
    <name type="common">Aspergillus nidulans</name>
    <dbReference type="NCBI Taxonomy" id="227321"/>
    <lineage>
        <taxon>Eukaryota</taxon>
        <taxon>Fungi</taxon>
        <taxon>Dikarya</taxon>
        <taxon>Ascomycota</taxon>
        <taxon>Pezizomycotina</taxon>
        <taxon>Eurotiomycetes</taxon>
        <taxon>Eurotiomycetidae</taxon>
        <taxon>Eurotiales</taxon>
        <taxon>Aspergillaceae</taxon>
        <taxon>Aspergillus</taxon>
        <taxon>Aspergillus subgen. Nidulantes</taxon>
    </lineage>
</organism>
<accession>C8VI65</accession>
<gene>
    <name evidence="6" type="ORF">ANIA_03240</name>
</gene>
<dbReference type="OMA" id="ERSHWFE"/>
<dbReference type="InterPro" id="IPR025702">
    <property type="entry name" value="OXD"/>
</dbReference>
<evidence type="ECO:0000313" key="6">
    <source>
        <dbReference type="EMBL" id="CBF83118.1"/>
    </source>
</evidence>
<keyword evidence="4" id="KW-0408">Iron</keyword>
<dbReference type="Proteomes" id="UP000000560">
    <property type="component" value="Chromosome VI"/>
</dbReference>
<keyword evidence="5" id="KW-0456">Lyase</keyword>
<dbReference type="KEGG" id="ani:ANIA_03240"/>
<sequence length="649" mass="71899">MALGDPGIQISGLASYKLVITSHMLHATRKLDDAITNTRKVLKPVASAFEGNGSSGVDVQVLVQKKEKYRYSSIVISTAIGEDGPETDSPPDVVFLVNSDIQDQWDVVTTINKAQPWPIVSLADANAFAFNLSTTLVFLNGYIPRFVEKIEKYSIDDLEAIYIASNGKLCIPTVSDDSTASQWLTQSSAIPVSRKSSRPLQPAVPSPTGQGLDVQIGCLEDYDGSGLSCCLAPERHAVDLSLQSTKKLDLTISGFSRVSYLSIDMKGMLVRMTAERFFRKACDVHVFKKLGRMLKPRSGWPADPYHDITILYLPKLLPANTPIVLAVFGIQRLEANNANLLIDAFNAVFTTNVPIIEHLEQDDPTPTRLWLTYWPSRAVFETWWNSGPVSSFWSSLPDDAGVYREIMTVPPGRTQHGTNATERVNGMANLGIFEDISEKSGYWGCYYDRMADVTRERRNDIRSAASKTPSQSSSALTGEKILRGRVNLNAGYLPDNIAFVVEGQDHSSISSEERSHWFEHFDAAVTRWIINLVAAGPEHGVLNARLCYEPVCGTYRDADGAPSALNYNRKIQLFYFQDMESMERIGRENKGHVNLRREFMASYAPDGPMGRLPGKLCLWVEASILKSKEIEAEYVGCVKGTGLMGLSWE</sequence>
<dbReference type="EMBL" id="BN001306">
    <property type="protein sequence ID" value="CBF83118.1"/>
    <property type="molecule type" value="Genomic_DNA"/>
</dbReference>
<reference evidence="7" key="1">
    <citation type="journal article" date="2005" name="Nature">
        <title>Sequencing of Aspergillus nidulans and comparative analysis with A. fumigatus and A. oryzae.</title>
        <authorList>
            <person name="Galagan J.E."/>
            <person name="Calvo S.E."/>
            <person name="Cuomo C."/>
            <person name="Ma L.J."/>
            <person name="Wortman J.R."/>
            <person name="Batzoglou S."/>
            <person name="Lee S.I."/>
            <person name="Basturkmen M."/>
            <person name="Spevak C.C."/>
            <person name="Clutterbuck J."/>
            <person name="Kapitonov V."/>
            <person name="Jurka J."/>
            <person name="Scazzocchio C."/>
            <person name="Farman M."/>
            <person name="Butler J."/>
            <person name="Purcell S."/>
            <person name="Harris S."/>
            <person name="Braus G.H."/>
            <person name="Draht O."/>
            <person name="Busch S."/>
            <person name="D'Enfert C."/>
            <person name="Bouchier C."/>
            <person name="Goldman G.H."/>
            <person name="Bell-Pedersen D."/>
            <person name="Griffiths-Jones S."/>
            <person name="Doonan J.H."/>
            <person name="Yu J."/>
            <person name="Vienken K."/>
            <person name="Pain A."/>
            <person name="Freitag M."/>
            <person name="Selker E.U."/>
            <person name="Archer D.B."/>
            <person name="Penalva M.A."/>
            <person name="Oakley B.R."/>
            <person name="Momany M."/>
            <person name="Tanaka T."/>
            <person name="Kumagai T."/>
            <person name="Asai K."/>
            <person name="Machida M."/>
            <person name="Nierman W.C."/>
            <person name="Denning D.W."/>
            <person name="Caddick M."/>
            <person name="Hynes M."/>
            <person name="Paoletti M."/>
            <person name="Fischer R."/>
            <person name="Miller B."/>
            <person name="Dyer P."/>
            <person name="Sachs M.S."/>
            <person name="Osmani S.A."/>
            <person name="Birren B.W."/>
        </authorList>
    </citation>
    <scope>NUCLEOTIDE SEQUENCE [LARGE SCALE GENOMIC DNA]</scope>
    <source>
        <strain evidence="7">FGSC A4 / ATCC 38163 / CBS 112.46 / NRRL 194 / M139</strain>
    </source>
</reference>
<comment type="cofactor">
    <cofactor evidence="1">
        <name>heme b</name>
        <dbReference type="ChEBI" id="CHEBI:60344"/>
    </cofactor>
</comment>
<dbReference type="GO" id="GO:0046872">
    <property type="term" value="F:metal ion binding"/>
    <property type="evidence" value="ECO:0007669"/>
    <property type="project" value="UniProtKB-KW"/>
</dbReference>
<evidence type="ECO:0000256" key="4">
    <source>
        <dbReference type="ARBA" id="ARBA00023004"/>
    </source>
</evidence>
<dbReference type="GeneID" id="2873753"/>
<dbReference type="InParanoid" id="Q5B890"/>
<name>Q5B890_EMENI</name>
<reference evidence="7" key="2">
    <citation type="journal article" date="2009" name="Fungal Genet. Biol.">
        <title>The 2008 update of the Aspergillus nidulans genome annotation: a community effort.</title>
        <authorList>
            <person name="Wortman J.R."/>
            <person name="Gilsenan J.M."/>
            <person name="Joardar V."/>
            <person name="Deegan J."/>
            <person name="Clutterbuck J."/>
            <person name="Andersen M.R."/>
            <person name="Archer D."/>
            <person name="Bencina M."/>
            <person name="Braus G."/>
            <person name="Coutinho P."/>
            <person name="von Dohren H."/>
            <person name="Doonan J."/>
            <person name="Driessen A.J."/>
            <person name="Durek P."/>
            <person name="Espeso E."/>
            <person name="Fekete E."/>
            <person name="Flipphi M."/>
            <person name="Estrada C.G."/>
            <person name="Geysens S."/>
            <person name="Goldman G."/>
            <person name="de Groot P.W."/>
            <person name="Hansen K."/>
            <person name="Harris S.D."/>
            <person name="Heinekamp T."/>
            <person name="Helmstaedt K."/>
            <person name="Henrissat B."/>
            <person name="Hofmann G."/>
            <person name="Homan T."/>
            <person name="Horio T."/>
            <person name="Horiuchi H."/>
            <person name="James S."/>
            <person name="Jones M."/>
            <person name="Karaffa L."/>
            <person name="Karanyi Z."/>
            <person name="Kato M."/>
            <person name="Keller N."/>
            <person name="Kelly D.E."/>
            <person name="Kiel J.A."/>
            <person name="Kim J.M."/>
            <person name="van der Klei I.J."/>
            <person name="Klis F.M."/>
            <person name="Kovalchuk A."/>
            <person name="Krasevec N."/>
            <person name="Kubicek C.P."/>
            <person name="Liu B."/>
            <person name="Maccabe A."/>
            <person name="Meyer V."/>
            <person name="Mirabito P."/>
            <person name="Miskei M."/>
            <person name="Mos M."/>
            <person name="Mullins J."/>
            <person name="Nelson D.R."/>
            <person name="Nielsen J."/>
            <person name="Oakley B.R."/>
            <person name="Osmani S.A."/>
            <person name="Pakula T."/>
            <person name="Paszewski A."/>
            <person name="Paulsen I."/>
            <person name="Pilsyk S."/>
            <person name="Pocsi I."/>
            <person name="Punt P.J."/>
            <person name="Ram A.F."/>
            <person name="Ren Q."/>
            <person name="Robellet X."/>
            <person name="Robson G."/>
            <person name="Seiboth B."/>
            <person name="van Solingen P."/>
            <person name="Specht T."/>
            <person name="Sun J."/>
            <person name="Taheri-Talesh N."/>
            <person name="Takeshita N."/>
            <person name="Ussery D."/>
            <person name="vanKuyk P.A."/>
            <person name="Visser H."/>
            <person name="van de Vondervoort P.J."/>
            <person name="de Vries R.P."/>
            <person name="Walton J."/>
            <person name="Xiang X."/>
            <person name="Xiong Y."/>
            <person name="Zeng A.P."/>
            <person name="Brandt B.W."/>
            <person name="Cornell M.J."/>
            <person name="van den Hondel C.A."/>
            <person name="Visser J."/>
            <person name="Oliver S.G."/>
            <person name="Turner G."/>
        </authorList>
    </citation>
    <scope>GENOME REANNOTATION</scope>
    <source>
        <strain evidence="7">FGSC A4 / ATCC 38163 / CBS 112.46 / NRRL 194 / M139</strain>
    </source>
</reference>
<dbReference type="RefSeq" id="XP_660844.1">
    <property type="nucleotide sequence ID" value="XM_655752.1"/>
</dbReference>
<evidence type="ECO:0000256" key="2">
    <source>
        <dbReference type="ARBA" id="ARBA00022617"/>
    </source>
</evidence>
<evidence type="ECO:0000256" key="1">
    <source>
        <dbReference type="ARBA" id="ARBA00001970"/>
    </source>
</evidence>
<dbReference type="eggNOG" id="ENOG502R88E">
    <property type="taxonomic scope" value="Eukaryota"/>
</dbReference>
<dbReference type="Pfam" id="PF13816">
    <property type="entry name" value="Dehydratase_hem"/>
    <property type="match status" value="1"/>
</dbReference>
<keyword evidence="3" id="KW-0479">Metal-binding</keyword>
<evidence type="ECO:0000313" key="7">
    <source>
        <dbReference type="Proteomes" id="UP000000560"/>
    </source>
</evidence>
<dbReference type="OrthoDB" id="3465714at2759"/>
<dbReference type="AlphaFoldDB" id="Q5B890"/>
<dbReference type="HOGENOM" id="CLU_422117_0_0_1"/>
<accession>Q5B890</accession>